<keyword evidence="1" id="KW-1133">Transmembrane helix</keyword>
<accession>A0A0A8E3A9</accession>
<gene>
    <name evidence="2" type="ORF">SD28_03160</name>
</gene>
<protein>
    <submittedName>
        <fullName evidence="2">Pilus assembly protein</fullName>
    </submittedName>
</protein>
<keyword evidence="1" id="KW-0472">Membrane</keyword>
<proteinExistence type="predicted"/>
<dbReference type="STRING" id="594679.SD28_03160"/>
<keyword evidence="1" id="KW-0812">Transmembrane</keyword>
<dbReference type="HOGENOM" id="CLU_1737883_0_0_6"/>
<sequence>MYKKKSQAGFGIVEAMLAALILLFVLSSGFLLLNSVLVNIALDNKRDEISSILDDRVSVYRLTGFFDDSATKDGIEFKKTVVTEQSNDTKPPETEKSVNRFKPLGIKDIKRMAKKADDDAKKVKTNNIEITYKMVNIAAFDDTLGVADRVKIIQREIKQNDGEEQ</sequence>
<dbReference type="EMBL" id="CP010427">
    <property type="protein sequence ID" value="AJC48710.1"/>
    <property type="molecule type" value="Genomic_DNA"/>
</dbReference>
<feature type="transmembrane region" description="Helical" evidence="1">
    <location>
        <begin position="12"/>
        <end position="33"/>
    </location>
</feature>
<name>A0A0A8E3A9_9GAMM</name>
<evidence type="ECO:0000313" key="3">
    <source>
        <dbReference type="Proteomes" id="UP000031104"/>
    </source>
</evidence>
<evidence type="ECO:0000256" key="1">
    <source>
        <dbReference type="SAM" id="Phobius"/>
    </source>
</evidence>
<keyword evidence="3" id="KW-1185">Reference proteome</keyword>
<dbReference type="AlphaFoldDB" id="A0A0A8E3A9"/>
<dbReference type="KEGG" id="fgu:SD28_03160"/>
<organism evidence="2 3">
    <name type="scientific">Allofrancisella guangzhouensis</name>
    <dbReference type="NCBI Taxonomy" id="594679"/>
    <lineage>
        <taxon>Bacteria</taxon>
        <taxon>Pseudomonadati</taxon>
        <taxon>Pseudomonadota</taxon>
        <taxon>Gammaproteobacteria</taxon>
        <taxon>Thiotrichales</taxon>
        <taxon>Francisellaceae</taxon>
        <taxon>Allofrancisella</taxon>
    </lineage>
</organism>
<dbReference type="Proteomes" id="UP000031104">
    <property type="component" value="Chromosome"/>
</dbReference>
<reference evidence="2 3" key="1">
    <citation type="submission" date="2014-12" db="EMBL/GenBank/DDBJ databases">
        <title>Complete genome sequence of Francisella guanzhouensis strain 08HL01032 isolated from air-conditioning system in China.</title>
        <authorList>
            <person name="Svensson D."/>
            <person name="Ohrman C."/>
            <person name="Backman S."/>
            <person name="Karlsson E."/>
            <person name="Nilsson E."/>
            <person name="Bystrom M."/>
            <person name="Larkeryd A."/>
            <person name="Stenberg P."/>
            <person name="Scholtz H.C."/>
            <person name="Forsman M."/>
            <person name="Sjodin A."/>
        </authorList>
    </citation>
    <scope>NUCLEOTIDE SEQUENCE [LARGE SCALE GENOMIC DNA]</scope>
    <source>
        <strain evidence="2 3">08HL01032</strain>
    </source>
</reference>
<evidence type="ECO:0000313" key="2">
    <source>
        <dbReference type="EMBL" id="AJC48710.1"/>
    </source>
</evidence>